<evidence type="ECO:0000313" key="2">
    <source>
        <dbReference type="EMBL" id="QNQ89672.1"/>
    </source>
</evidence>
<organism evidence="2 3">
    <name type="scientific">Corynebacterium poyangense</name>
    <dbReference type="NCBI Taxonomy" id="2684405"/>
    <lineage>
        <taxon>Bacteria</taxon>
        <taxon>Bacillati</taxon>
        <taxon>Actinomycetota</taxon>
        <taxon>Actinomycetes</taxon>
        <taxon>Mycobacteriales</taxon>
        <taxon>Corynebacteriaceae</taxon>
        <taxon>Corynebacterium</taxon>
    </lineage>
</organism>
<dbReference type="RefSeq" id="WP_187975124.1">
    <property type="nucleotide sequence ID" value="NZ_CP046884.1"/>
</dbReference>
<dbReference type="Gene3D" id="3.30.420.40">
    <property type="match status" value="1"/>
</dbReference>
<proteinExistence type="predicted"/>
<dbReference type="PANTHER" id="PTHR11735:SF11">
    <property type="entry name" value="TRNA THREONYLCARBAMOYLADENOSINE BIOSYNTHESIS PROTEIN TSAB"/>
    <property type="match status" value="1"/>
</dbReference>
<name>A0A7H0SM97_9CORY</name>
<accession>A0A7H0SM97</accession>
<protein>
    <submittedName>
        <fullName evidence="2">tRNA (Adenosine(37)-N6)-threonylcarbamoyltransferase complex dimerization subunit type 1 TsaB</fullName>
    </submittedName>
</protein>
<dbReference type="PANTHER" id="PTHR11735">
    <property type="entry name" value="TRNA N6-ADENOSINE THREONYLCARBAMOYLTRANSFERASE"/>
    <property type="match status" value="1"/>
</dbReference>
<feature type="domain" description="Gcp-like" evidence="1">
    <location>
        <begin position="37"/>
        <end position="153"/>
    </location>
</feature>
<dbReference type="SUPFAM" id="SSF53067">
    <property type="entry name" value="Actin-like ATPase domain"/>
    <property type="match status" value="2"/>
</dbReference>
<gene>
    <name evidence="2" type="primary">tsaB</name>
    <name evidence="2" type="ORF">GP475_02705</name>
</gene>
<dbReference type="NCBIfam" id="TIGR03725">
    <property type="entry name" value="T6A_YeaZ"/>
    <property type="match status" value="1"/>
</dbReference>
<keyword evidence="2" id="KW-0808">Transferase</keyword>
<dbReference type="Pfam" id="PF00814">
    <property type="entry name" value="TsaD"/>
    <property type="match status" value="1"/>
</dbReference>
<dbReference type="GO" id="GO:0002949">
    <property type="term" value="P:tRNA threonylcarbamoyladenosine modification"/>
    <property type="evidence" value="ECO:0007669"/>
    <property type="project" value="InterPro"/>
</dbReference>
<dbReference type="EMBL" id="CP046884">
    <property type="protein sequence ID" value="QNQ89672.1"/>
    <property type="molecule type" value="Genomic_DNA"/>
</dbReference>
<dbReference type="InterPro" id="IPR022496">
    <property type="entry name" value="T6A_TsaB"/>
</dbReference>
<evidence type="ECO:0000313" key="3">
    <source>
        <dbReference type="Proteomes" id="UP000516320"/>
    </source>
</evidence>
<dbReference type="AlphaFoldDB" id="A0A7H0SM97"/>
<dbReference type="GO" id="GO:0005829">
    <property type="term" value="C:cytosol"/>
    <property type="evidence" value="ECO:0007669"/>
    <property type="project" value="TreeGrafter"/>
</dbReference>
<dbReference type="InterPro" id="IPR043129">
    <property type="entry name" value="ATPase_NBD"/>
</dbReference>
<evidence type="ECO:0000259" key="1">
    <source>
        <dbReference type="Pfam" id="PF00814"/>
    </source>
</evidence>
<dbReference type="Proteomes" id="UP000516320">
    <property type="component" value="Chromosome"/>
</dbReference>
<keyword evidence="3" id="KW-1185">Reference proteome</keyword>
<reference evidence="2 3" key="1">
    <citation type="submission" date="2019-12" db="EMBL/GenBank/DDBJ databases">
        <title>Corynebacterium sp. nov., isolated from feces of the Anser Albifrons in China.</title>
        <authorList>
            <person name="Liu Q."/>
        </authorList>
    </citation>
    <scope>NUCLEOTIDE SEQUENCE [LARGE SCALE GENOMIC DNA]</scope>
    <source>
        <strain evidence="2 3">4H37-19</strain>
    </source>
</reference>
<dbReference type="CDD" id="cd24032">
    <property type="entry name" value="ASKHA_NBD_TsaB"/>
    <property type="match status" value="1"/>
</dbReference>
<dbReference type="InterPro" id="IPR000905">
    <property type="entry name" value="Gcp-like_dom"/>
</dbReference>
<dbReference type="KEGG" id="cpoy:GP475_02705"/>
<sequence>MLILALDSATPDVVVGVVRRDGDASVDLVDEEVIKGARHHNELLVPTTHNVLRRSHCSFSDLDAIVVGIGPGPFTGLRVGMATAQAFGDALSIPVYGVCSLDAIAVNLRDSITYTPDSRFLVATDARRKEVYWATYSATERLRGPQVTKPHEVEIPSDLRALNIPQHLVDQVVSPDISATRFDLIPTPTSLVRSVDLKKPPQPLTPLYLRRPDAHVPAFKPLSPAIPRPTS</sequence>
<dbReference type="GO" id="GO:0016740">
    <property type="term" value="F:transferase activity"/>
    <property type="evidence" value="ECO:0007669"/>
    <property type="project" value="UniProtKB-KW"/>
</dbReference>